<evidence type="ECO:0000313" key="2">
    <source>
        <dbReference type="Proteomes" id="UP000199630"/>
    </source>
</evidence>
<accession>A0A1I3QY92</accession>
<evidence type="ECO:0000313" key="1">
    <source>
        <dbReference type="EMBL" id="SFJ38459.1"/>
    </source>
</evidence>
<sequence length="168" mass="18372">MLGYVMMDGRGETDRLLEALAERLQAAGCHLAGAVQRNTERPGELRCRMELTLLPGAETVLISQDLGAHATGCRLDPDGLQRAVHQAEQALEQGAELVLINKFGKQELEGRGFRLLIGTALSEDVPVLLGVNPKNLDGFLEFAGEMAEALPPKPEALFDWCLRQMHKD</sequence>
<dbReference type="Pfam" id="PF10649">
    <property type="entry name" value="DUF2478"/>
    <property type="match status" value="1"/>
</dbReference>
<keyword evidence="2" id="KW-1185">Reference proteome</keyword>
<dbReference type="AlphaFoldDB" id="A0A1I3QY92"/>
<dbReference type="EMBL" id="FORH01000003">
    <property type="protein sequence ID" value="SFJ38459.1"/>
    <property type="molecule type" value="Genomic_DNA"/>
</dbReference>
<gene>
    <name evidence="1" type="ORF">SAMN04487991_1993</name>
</gene>
<dbReference type="RefSeq" id="WP_090060466.1">
    <property type="nucleotide sequence ID" value="NZ_FORH01000003.1"/>
</dbReference>
<dbReference type="STRING" id="588602.SAMN04487991_1993"/>
<dbReference type="Gene3D" id="3.40.50.300">
    <property type="entry name" value="P-loop containing nucleotide triphosphate hydrolases"/>
    <property type="match status" value="1"/>
</dbReference>
<protein>
    <submittedName>
        <fullName evidence="1">Nucleoside-triphosphatase THEP1</fullName>
    </submittedName>
</protein>
<dbReference type="InterPro" id="IPR027417">
    <property type="entry name" value="P-loop_NTPase"/>
</dbReference>
<dbReference type="InterPro" id="IPR018912">
    <property type="entry name" value="DUF2478"/>
</dbReference>
<dbReference type="OrthoDB" id="5918880at2"/>
<proteinExistence type="predicted"/>
<name>A0A1I3QY92_9RHOB</name>
<organism evidence="1 2">
    <name type="scientific">Celeribacter neptunius</name>
    <dbReference type="NCBI Taxonomy" id="588602"/>
    <lineage>
        <taxon>Bacteria</taxon>
        <taxon>Pseudomonadati</taxon>
        <taxon>Pseudomonadota</taxon>
        <taxon>Alphaproteobacteria</taxon>
        <taxon>Rhodobacterales</taxon>
        <taxon>Roseobacteraceae</taxon>
        <taxon>Celeribacter</taxon>
    </lineage>
</organism>
<reference evidence="2" key="1">
    <citation type="submission" date="2016-10" db="EMBL/GenBank/DDBJ databases">
        <authorList>
            <person name="Varghese N."/>
            <person name="Submissions S."/>
        </authorList>
    </citation>
    <scope>NUCLEOTIDE SEQUENCE [LARGE SCALE GENOMIC DNA]</scope>
    <source>
        <strain evidence="2">DSM 26471</strain>
    </source>
</reference>
<dbReference type="Proteomes" id="UP000199630">
    <property type="component" value="Unassembled WGS sequence"/>
</dbReference>